<dbReference type="GO" id="GO:0003723">
    <property type="term" value="F:RNA binding"/>
    <property type="evidence" value="ECO:0007669"/>
    <property type="project" value="InterPro"/>
</dbReference>
<accession>D0LSU7</accession>
<sequence>MVTRERGGSPRRRRGDRPIVRRGTVRLQHDVARQVRLGYPWIYRDALGSRPLREQPGAPIELVDWDGDFVARGVYDGESSVAVRVFTRNPDQRVDAELMRARVREAVAVRRRLLDWDAYESMRLINGEADGLPGIVVERYGDFLVSQIYTPALEELSKHIYDALEAELAPAAIYEQRRFRPQSGQMPRAAELIRGVVAPVEFEVREGPLKFWVDVTAPLSTGLFADLRDGRRAVADWSKDRRVLNLFSYTGAISVYAAHGGATEVAAVDVAAKAHARARKNFALNGFDPETPDHIVGDTFKVLARFADRGRRFDMVVIDPPAFGSPSRGGKAWSAVKDYGELVAASLDVLEPGGLLMAASSTRKIGQEEFEDALADGATRAHTDLRIIDRRSLPADFPTLPGFPEGNYLKVVVCMRG</sequence>
<dbReference type="GO" id="GO:0032259">
    <property type="term" value="P:methylation"/>
    <property type="evidence" value="ECO:0007669"/>
    <property type="project" value="UniProtKB-KW"/>
</dbReference>
<dbReference type="GO" id="GO:0008168">
    <property type="term" value="F:methyltransferase activity"/>
    <property type="evidence" value="ECO:0007669"/>
    <property type="project" value="UniProtKB-KW"/>
</dbReference>
<dbReference type="HOGENOM" id="CLU_014042_0_0_7"/>
<keyword evidence="7" id="KW-1185">Reference proteome</keyword>
<dbReference type="Proteomes" id="UP000001880">
    <property type="component" value="Chromosome"/>
</dbReference>
<dbReference type="Pfam" id="PF10672">
    <property type="entry name" value="Methyltrans_SAM"/>
    <property type="match status" value="1"/>
</dbReference>
<keyword evidence="2" id="KW-0808">Transferase</keyword>
<feature type="domain" description="RlmI-like PUA" evidence="5">
    <location>
        <begin position="25"/>
        <end position="88"/>
    </location>
</feature>
<dbReference type="CDD" id="cd11572">
    <property type="entry name" value="RlmI_M_like"/>
    <property type="match status" value="1"/>
</dbReference>
<protein>
    <submittedName>
        <fullName evidence="6">Putative RNA methylase</fullName>
    </submittedName>
</protein>
<dbReference type="PANTHER" id="PTHR43042:SF3">
    <property type="entry name" value="RIBOSOMAL RNA LARGE SUBUNIT METHYLTRANSFERASE YWBD-RELATED"/>
    <property type="match status" value="1"/>
</dbReference>
<dbReference type="STRING" id="502025.Hoch_4829"/>
<evidence type="ECO:0000313" key="7">
    <source>
        <dbReference type="Proteomes" id="UP000001880"/>
    </source>
</evidence>
<gene>
    <name evidence="6" type="ordered locus">Hoch_4829</name>
</gene>
<evidence type="ECO:0000313" key="6">
    <source>
        <dbReference type="EMBL" id="ACY17319.1"/>
    </source>
</evidence>
<dbReference type="InterPro" id="IPR036974">
    <property type="entry name" value="PUA_sf"/>
</dbReference>
<dbReference type="Pfam" id="PF17785">
    <property type="entry name" value="PUA_3"/>
    <property type="match status" value="1"/>
</dbReference>
<evidence type="ECO:0000259" key="4">
    <source>
        <dbReference type="Pfam" id="PF10672"/>
    </source>
</evidence>
<dbReference type="Gene3D" id="2.30.130.10">
    <property type="entry name" value="PUA domain"/>
    <property type="match status" value="1"/>
</dbReference>
<evidence type="ECO:0000256" key="2">
    <source>
        <dbReference type="ARBA" id="ARBA00022679"/>
    </source>
</evidence>
<keyword evidence="3" id="KW-0949">S-adenosyl-L-methionine</keyword>
<dbReference type="InterPro" id="IPR041532">
    <property type="entry name" value="RlmI-like_PUA"/>
</dbReference>
<reference evidence="6 7" key="1">
    <citation type="journal article" date="2010" name="Stand. Genomic Sci.">
        <title>Complete genome sequence of Haliangium ochraceum type strain (SMP-2).</title>
        <authorList>
            <consortium name="US DOE Joint Genome Institute (JGI-PGF)"/>
            <person name="Ivanova N."/>
            <person name="Daum C."/>
            <person name="Lang E."/>
            <person name="Abt B."/>
            <person name="Kopitz M."/>
            <person name="Saunders E."/>
            <person name="Lapidus A."/>
            <person name="Lucas S."/>
            <person name="Glavina Del Rio T."/>
            <person name="Nolan M."/>
            <person name="Tice H."/>
            <person name="Copeland A."/>
            <person name="Cheng J.F."/>
            <person name="Chen F."/>
            <person name="Bruce D."/>
            <person name="Goodwin L."/>
            <person name="Pitluck S."/>
            <person name="Mavromatis K."/>
            <person name="Pati A."/>
            <person name="Mikhailova N."/>
            <person name="Chen A."/>
            <person name="Palaniappan K."/>
            <person name="Land M."/>
            <person name="Hauser L."/>
            <person name="Chang Y.J."/>
            <person name="Jeffries C.D."/>
            <person name="Detter J.C."/>
            <person name="Brettin T."/>
            <person name="Rohde M."/>
            <person name="Goker M."/>
            <person name="Bristow J."/>
            <person name="Markowitz V."/>
            <person name="Eisen J.A."/>
            <person name="Hugenholtz P."/>
            <person name="Kyrpides N.C."/>
            <person name="Klenk H.P."/>
        </authorList>
    </citation>
    <scope>NUCLEOTIDE SEQUENCE [LARGE SCALE GENOMIC DNA]</scope>
    <source>
        <strain evidence="7">DSM 14365 / CIP 107738 / JCM 11303 / AJ 13395 / SMP-2</strain>
    </source>
</reference>
<dbReference type="SUPFAM" id="SSF88697">
    <property type="entry name" value="PUA domain-like"/>
    <property type="match status" value="1"/>
</dbReference>
<dbReference type="InterPro" id="IPR019614">
    <property type="entry name" value="SAM-dep_methyl-trfase"/>
</dbReference>
<feature type="domain" description="S-adenosylmethionine-dependent methyltransferase" evidence="4">
    <location>
        <begin position="175"/>
        <end position="399"/>
    </location>
</feature>
<dbReference type="InterPro" id="IPR015947">
    <property type="entry name" value="PUA-like_sf"/>
</dbReference>
<evidence type="ECO:0000256" key="3">
    <source>
        <dbReference type="ARBA" id="ARBA00022691"/>
    </source>
</evidence>
<dbReference type="eggNOG" id="COG1092">
    <property type="taxonomic scope" value="Bacteria"/>
</dbReference>
<name>D0LSU7_HALO1</name>
<dbReference type="SUPFAM" id="SSF53335">
    <property type="entry name" value="S-adenosyl-L-methionine-dependent methyltransferases"/>
    <property type="match status" value="1"/>
</dbReference>
<dbReference type="KEGG" id="hoh:Hoch_4829"/>
<evidence type="ECO:0000259" key="5">
    <source>
        <dbReference type="Pfam" id="PF17785"/>
    </source>
</evidence>
<organism evidence="6 7">
    <name type="scientific">Haliangium ochraceum (strain DSM 14365 / JCM 11303 / SMP-2)</name>
    <dbReference type="NCBI Taxonomy" id="502025"/>
    <lineage>
        <taxon>Bacteria</taxon>
        <taxon>Pseudomonadati</taxon>
        <taxon>Myxococcota</taxon>
        <taxon>Polyangia</taxon>
        <taxon>Haliangiales</taxon>
        <taxon>Kofleriaceae</taxon>
        <taxon>Haliangium</taxon>
    </lineage>
</organism>
<evidence type="ECO:0000256" key="1">
    <source>
        <dbReference type="ARBA" id="ARBA00022603"/>
    </source>
</evidence>
<dbReference type="EMBL" id="CP001804">
    <property type="protein sequence ID" value="ACY17319.1"/>
    <property type="molecule type" value="Genomic_DNA"/>
</dbReference>
<dbReference type="CDD" id="cd21153">
    <property type="entry name" value="PUA_RlmI"/>
    <property type="match status" value="1"/>
</dbReference>
<dbReference type="InterPro" id="IPR029063">
    <property type="entry name" value="SAM-dependent_MTases_sf"/>
</dbReference>
<dbReference type="OrthoDB" id="9805492at2"/>
<dbReference type="Gene3D" id="3.40.50.150">
    <property type="entry name" value="Vaccinia Virus protein VP39"/>
    <property type="match status" value="1"/>
</dbReference>
<proteinExistence type="predicted"/>
<dbReference type="PANTHER" id="PTHR43042">
    <property type="entry name" value="SAM-DEPENDENT METHYLTRANSFERASE"/>
    <property type="match status" value="1"/>
</dbReference>
<dbReference type="AlphaFoldDB" id="D0LSU7"/>
<keyword evidence="1 6" id="KW-0489">Methyltransferase</keyword>
<dbReference type="Gene3D" id="3.30.750.80">
    <property type="entry name" value="RNA methyltransferase domain (HRMD) like"/>
    <property type="match status" value="1"/>
</dbReference>